<evidence type="ECO:0000313" key="1">
    <source>
        <dbReference type="EMBL" id="SDH10254.1"/>
    </source>
</evidence>
<dbReference type="AlphaFoldDB" id="A0A1G7ZNK6"/>
<dbReference type="STRING" id="29435.SAMN05216588_102417"/>
<protein>
    <submittedName>
        <fullName evidence="1">Uncharacterized protein</fullName>
    </submittedName>
</protein>
<dbReference type="EMBL" id="FNDG01000002">
    <property type="protein sequence ID" value="SDH10254.1"/>
    <property type="molecule type" value="Genomic_DNA"/>
</dbReference>
<dbReference type="Proteomes" id="UP000198606">
    <property type="component" value="Unassembled WGS sequence"/>
</dbReference>
<gene>
    <name evidence="1" type="ORF">SAMN05216588_102417</name>
</gene>
<dbReference type="RefSeq" id="WP_084303121.1">
    <property type="nucleotide sequence ID" value="NZ_FNDG01000002.1"/>
</dbReference>
<proteinExistence type="predicted"/>
<organism evidence="1 2">
    <name type="scientific">Phytopseudomonas flavescens</name>
    <dbReference type="NCBI Taxonomy" id="29435"/>
    <lineage>
        <taxon>Bacteria</taxon>
        <taxon>Pseudomonadati</taxon>
        <taxon>Pseudomonadota</taxon>
        <taxon>Gammaproteobacteria</taxon>
        <taxon>Pseudomonadales</taxon>
        <taxon>Pseudomonadaceae</taxon>
        <taxon>Phytopseudomonas</taxon>
    </lineage>
</organism>
<sequence>MNRVQLQGRAPTLREQQRAALSRFSTVPTANWDALRERFAPFVGPYAPPVIDHDAETRAYWRMAHQFERFGRLIPEESFTGVPFCGDRTFTQQENTL</sequence>
<reference evidence="1 2" key="1">
    <citation type="submission" date="2016-10" db="EMBL/GenBank/DDBJ databases">
        <authorList>
            <person name="de Groot N.N."/>
        </authorList>
    </citation>
    <scope>NUCLEOTIDE SEQUENCE [LARGE SCALE GENOMIC DNA]</scope>
    <source>
        <strain evidence="1 2">LMG 18387</strain>
    </source>
</reference>
<name>A0A1G7ZNK6_9GAMM</name>
<evidence type="ECO:0000313" key="2">
    <source>
        <dbReference type="Proteomes" id="UP000198606"/>
    </source>
</evidence>
<accession>A0A1G7ZNK6</accession>